<feature type="domain" description="Lipid/polyisoprenoid-binding YceI-like" evidence="2">
    <location>
        <begin position="11"/>
        <end position="168"/>
    </location>
</feature>
<dbReference type="Pfam" id="PF04264">
    <property type="entry name" value="YceI"/>
    <property type="match status" value="1"/>
</dbReference>
<dbReference type="STRING" id="512565.AMIS_64300"/>
<dbReference type="PATRIC" id="fig|512565.3.peg.6432"/>
<dbReference type="PANTHER" id="PTHR34406:SF1">
    <property type="entry name" value="PROTEIN YCEI"/>
    <property type="match status" value="1"/>
</dbReference>
<dbReference type="RefSeq" id="WP_014446536.1">
    <property type="nucleotide sequence ID" value="NC_017093.1"/>
</dbReference>
<dbReference type="InterPro" id="IPR007372">
    <property type="entry name" value="Lipid/polyisoprenoid-bd_YceI"/>
</dbReference>
<dbReference type="SMART" id="SM00867">
    <property type="entry name" value="YceI"/>
    <property type="match status" value="1"/>
</dbReference>
<dbReference type="PANTHER" id="PTHR34406">
    <property type="entry name" value="PROTEIN YCEI"/>
    <property type="match status" value="1"/>
</dbReference>
<comment type="similarity">
    <text evidence="1">Belongs to the UPF0312 family.</text>
</comment>
<evidence type="ECO:0000313" key="4">
    <source>
        <dbReference type="Proteomes" id="UP000007882"/>
    </source>
</evidence>
<evidence type="ECO:0000259" key="2">
    <source>
        <dbReference type="SMART" id="SM00867"/>
    </source>
</evidence>
<dbReference type="Gene3D" id="2.40.128.110">
    <property type="entry name" value="Lipid/polyisoprenoid-binding, YceI-like"/>
    <property type="match status" value="1"/>
</dbReference>
<dbReference type="eggNOG" id="COG2353">
    <property type="taxonomic scope" value="Bacteria"/>
</dbReference>
<dbReference type="InterPro" id="IPR036761">
    <property type="entry name" value="TTHA0802/YceI-like_sf"/>
</dbReference>
<dbReference type="AlphaFoldDB" id="I0HF63"/>
<name>I0HF63_ACTM4</name>
<dbReference type="KEGG" id="ams:AMIS_64300"/>
<dbReference type="HOGENOM" id="CLU_071003_3_1_11"/>
<reference evidence="3 4" key="1">
    <citation type="submission" date="2012-02" db="EMBL/GenBank/DDBJ databases">
        <title>Complete genome sequence of Actinoplanes missouriensis 431 (= NBRC 102363).</title>
        <authorList>
            <person name="Ohnishi Y."/>
            <person name="Ishikawa J."/>
            <person name="Sekine M."/>
            <person name="Hosoyama A."/>
            <person name="Harada T."/>
            <person name="Narita H."/>
            <person name="Hata T."/>
            <person name="Konno Y."/>
            <person name="Tutikane K."/>
            <person name="Fujita N."/>
            <person name="Horinouchi S."/>
            <person name="Hayakawa M."/>
        </authorList>
    </citation>
    <scope>NUCLEOTIDE SEQUENCE [LARGE SCALE GENOMIC DNA]</scope>
    <source>
        <strain evidence="4">ATCC 14538 / DSM 43046 / CBS 188.64 / JCM 3121 / NBRC 102363 / NCIMB 12654 / NRRL B-3342 / UNCC 431</strain>
    </source>
</reference>
<dbReference type="SUPFAM" id="SSF101874">
    <property type="entry name" value="YceI-like"/>
    <property type="match status" value="1"/>
</dbReference>
<organism evidence="3 4">
    <name type="scientific">Actinoplanes missouriensis (strain ATCC 14538 / DSM 43046 / CBS 188.64 / JCM 3121 / NBRC 102363 / NCIMB 12654 / NRRL B-3342 / UNCC 431)</name>
    <dbReference type="NCBI Taxonomy" id="512565"/>
    <lineage>
        <taxon>Bacteria</taxon>
        <taxon>Bacillati</taxon>
        <taxon>Actinomycetota</taxon>
        <taxon>Actinomycetes</taxon>
        <taxon>Micromonosporales</taxon>
        <taxon>Micromonosporaceae</taxon>
        <taxon>Actinoplanes</taxon>
    </lineage>
</organism>
<gene>
    <name evidence="3" type="ordered locus">AMIS_64300</name>
</gene>
<proteinExistence type="inferred from homology"/>
<evidence type="ECO:0000256" key="1">
    <source>
        <dbReference type="ARBA" id="ARBA00008812"/>
    </source>
</evidence>
<protein>
    <recommendedName>
        <fullName evidence="2">Lipid/polyisoprenoid-binding YceI-like domain-containing protein</fullName>
    </recommendedName>
</protein>
<keyword evidence="4" id="KW-1185">Reference proteome</keyword>
<sequence length="174" mass="18580">MNTLTEISAGTYRIDAGRSVCRLVATHAFGLKPVTATMSLTGGTVTVAEDPERSIASAELDAASFTTDDPRRDSDIRGRRFLDAANHPEIGFRSTRCRRTPQGWQLSGVLAVRGGSCEVVLDLSPAERFDDGYRLVARCAVDRVAAGVRAGRGIIGRTVHIHLDLHAVPVAAPA</sequence>
<dbReference type="EMBL" id="AP012319">
    <property type="protein sequence ID" value="BAL91650.1"/>
    <property type="molecule type" value="Genomic_DNA"/>
</dbReference>
<dbReference type="Proteomes" id="UP000007882">
    <property type="component" value="Chromosome"/>
</dbReference>
<evidence type="ECO:0000313" key="3">
    <source>
        <dbReference type="EMBL" id="BAL91650.1"/>
    </source>
</evidence>
<accession>I0HF63</accession>